<dbReference type="FunFam" id="3.40.50.10050:FF:000001">
    <property type="entry name" value="Translation initiation factor IF-2"/>
    <property type="match status" value="1"/>
</dbReference>
<reference evidence="15" key="1">
    <citation type="journal article" date="2015" name="Genome Announc.">
        <title>Draft Genome Sequence of Bacteroidales Strain TBC1, a Novel Isolate from a Methanogenic Wastewater Treatment System.</title>
        <authorList>
            <person name="Tourlousse D.M."/>
            <person name="Matsuura N."/>
            <person name="Sun L."/>
            <person name="Toyonaga M."/>
            <person name="Kuroda K."/>
            <person name="Ohashi A."/>
            <person name="Cruz R."/>
            <person name="Yamaguchi T."/>
            <person name="Sekiguchi Y."/>
        </authorList>
    </citation>
    <scope>NUCLEOTIDE SEQUENCE [LARGE SCALE GENOMIC DNA]</scope>
    <source>
        <strain evidence="15">TBC1</strain>
    </source>
</reference>
<dbReference type="Gene3D" id="3.40.50.300">
    <property type="entry name" value="P-loop containing nucleotide triphosphate hydrolases"/>
    <property type="match status" value="1"/>
</dbReference>
<dbReference type="Pfam" id="PF11987">
    <property type="entry name" value="IF-2"/>
    <property type="match status" value="1"/>
</dbReference>
<feature type="compositionally biased region" description="Basic and acidic residues" evidence="13">
    <location>
        <begin position="423"/>
        <end position="436"/>
    </location>
</feature>
<dbReference type="InterPro" id="IPR053905">
    <property type="entry name" value="EF-G-like_DII"/>
</dbReference>
<dbReference type="InterPro" id="IPR036925">
    <property type="entry name" value="TIF_IF2_dom3_sf"/>
</dbReference>
<feature type="region of interest" description="Disordered" evidence="13">
    <location>
        <begin position="146"/>
        <end position="472"/>
    </location>
</feature>
<evidence type="ECO:0000256" key="6">
    <source>
        <dbReference type="ARBA" id="ARBA00022741"/>
    </source>
</evidence>
<dbReference type="CDD" id="cd03692">
    <property type="entry name" value="mtIF2_IVc"/>
    <property type="match status" value="1"/>
</dbReference>
<keyword evidence="7 10" id="KW-0648">Protein biosynthesis</keyword>
<dbReference type="CDD" id="cd01887">
    <property type="entry name" value="IF2_eIF5B"/>
    <property type="match status" value="1"/>
</dbReference>
<dbReference type="FunFam" id="2.40.30.10:FF:000054">
    <property type="entry name" value="Translation initiation factor IF-2"/>
    <property type="match status" value="1"/>
</dbReference>
<sequence length="1073" mass="117708">MRLISGKHGNLRNSQDLNNIISVFLQQIRGRKRSLTANHNMSEVSKSTRLGKAAQEFNVGMNTIVEFLHKKGIKVDNNANTKLTPEAYALLVKEYQSEKTVKEVSKKIELEYTQHKTISISDKRQAVDEEFEPEVTREELFIRNMPLEPEKVSKPQPVKEEKPVAPKKEAAPEPAPEVKTEPEPVVPAQPVVSEIEKPEEKHVADTDLDEKKKEATPAAHPSEPAEALSKPEAAKETPAEEVPSEPADQQPGRLKVLGTMDLEALQKSTSRKPKEPKKKGKHAEAAQPSAEEKQPEVTADETPAPSEAPAAQPAAEVPQTPEVEEKPEVVETPPVVERESNFLKTEVRKLEGPTILGSMKLPEPRKPEPKKPVASSSDDSMKSKKKKRKRIKKTGEDTAGAESTPGSTPAQSGHGGGAPRGKPSRDKKGVRRDIPKAELSPEDIQKQIKETLQRLSSGGKSKTSKHRREKRSIASQMMAEEAMKREEDLKTITVAEFVTANELANLMDVPVTQIISTCLSLGLFVSINQRLDAETIVVVADEFGYTVKFVGVEDVEAMSAVEEEDAPEDLLPRAPIVTVMGHVDHGKTSLLDYIRHTNVIAGEAGGITQHIGAYEVKLEGGKKITFLDTPGHEAFTAMRARGAKITDIVIIVIAADDTVMPQTVEAINHAQAAGVPIVFAINKIDKPNANAEKIREELSKRNILVEDWGGKYQSQEISAKKGLNVELLLEKVLLEAEMLDLKANPTRLASGTILESSLDKGRGYVAKILVQTGTLKQGDLVMAGTTIGRVKAMYNERNLPIKEAGPSTPLLLLGLNAAPQAGDTFKVMTDEREAKNIVAKRQQLQREQGIRTQKHITLDEIGRRIAIGDFKELNIIVKGDVDGSVEALSDSLLKLSTQEVQVNIIHKSVGAITESDVLLASASNAVIVGFQVRPSLGARKLAEQEQIDIRTYSIIYTAINEIKAAIEGMLSPDIEEKIVCNIEVRETFKITKVGTVAGCMVLDGKIHRNTKIRIIRDGIVVYTGNLGSLKRFKDDVKEVSAGYECGLNIENFNDIKVRDIIEGYEEVEVKRKL</sequence>
<evidence type="ECO:0000256" key="8">
    <source>
        <dbReference type="ARBA" id="ARBA00023134"/>
    </source>
</evidence>
<dbReference type="PROSITE" id="PS51722">
    <property type="entry name" value="G_TR_2"/>
    <property type="match status" value="1"/>
</dbReference>
<dbReference type="GO" id="GO:0005525">
    <property type="term" value="F:GTP binding"/>
    <property type="evidence" value="ECO:0007669"/>
    <property type="project" value="UniProtKB-KW"/>
</dbReference>
<feature type="binding site" evidence="10">
    <location>
        <begin position="682"/>
        <end position="685"/>
    </location>
    <ligand>
        <name>GTP</name>
        <dbReference type="ChEBI" id="CHEBI:37565"/>
    </ligand>
</feature>
<feature type="compositionally biased region" description="Basic residues" evidence="13">
    <location>
        <begin position="383"/>
        <end position="392"/>
    </location>
</feature>
<dbReference type="InterPro" id="IPR004161">
    <property type="entry name" value="EFTu-like_2"/>
</dbReference>
<dbReference type="InterPro" id="IPR006847">
    <property type="entry name" value="IF2_N"/>
</dbReference>
<protein>
    <recommendedName>
        <fullName evidence="3 10">Translation initiation factor IF-2</fullName>
    </recommendedName>
</protein>
<feature type="compositionally biased region" description="Low complexity" evidence="13">
    <location>
        <begin position="301"/>
        <end position="321"/>
    </location>
</feature>
<keyword evidence="5 10" id="KW-0396">Initiation factor</keyword>
<dbReference type="Gene3D" id="2.40.30.10">
    <property type="entry name" value="Translation factors"/>
    <property type="match status" value="2"/>
</dbReference>
<dbReference type="Pfam" id="PF03144">
    <property type="entry name" value="GTP_EFTU_D2"/>
    <property type="match status" value="1"/>
</dbReference>
<evidence type="ECO:0000313" key="16">
    <source>
        <dbReference type="Proteomes" id="UP000053091"/>
    </source>
</evidence>
<feature type="compositionally biased region" description="Basic and acidic residues" evidence="13">
    <location>
        <begin position="194"/>
        <end position="215"/>
    </location>
</feature>
<dbReference type="EMBL" id="DF968183">
    <property type="protein sequence ID" value="GAP45158.1"/>
    <property type="molecule type" value="Genomic_DNA"/>
</dbReference>
<accession>A0A0S7C6G3</accession>
<dbReference type="InterPro" id="IPR000795">
    <property type="entry name" value="T_Tr_GTP-bd_dom"/>
</dbReference>
<keyword evidence="4 10" id="KW-0963">Cytoplasm</keyword>
<evidence type="ECO:0000256" key="11">
    <source>
        <dbReference type="RuleBase" id="RU000644"/>
    </source>
</evidence>
<feature type="compositionally biased region" description="Basic and acidic residues" evidence="13">
    <location>
        <begin position="336"/>
        <end position="351"/>
    </location>
</feature>
<evidence type="ECO:0000256" key="7">
    <source>
        <dbReference type="ARBA" id="ARBA00022917"/>
    </source>
</evidence>
<feature type="compositionally biased region" description="Basic and acidic residues" evidence="13">
    <location>
        <begin position="443"/>
        <end position="452"/>
    </location>
</feature>
<dbReference type="InterPro" id="IPR000178">
    <property type="entry name" value="TF_IF2_bacterial-like"/>
</dbReference>
<feature type="domain" description="Tr-type G" evidence="14">
    <location>
        <begin position="572"/>
        <end position="742"/>
    </location>
</feature>
<dbReference type="Gene3D" id="3.40.50.10050">
    <property type="entry name" value="Translation initiation factor IF- 2, domain 3"/>
    <property type="match status" value="1"/>
</dbReference>
<comment type="subcellular location">
    <subcellularLocation>
        <location evidence="1 10 12">Cytoplasm</location>
    </subcellularLocation>
</comment>
<evidence type="ECO:0000313" key="15">
    <source>
        <dbReference type="EMBL" id="GAP45158.1"/>
    </source>
</evidence>
<dbReference type="SUPFAM" id="SSF52540">
    <property type="entry name" value="P-loop containing nucleoside triphosphate hydrolases"/>
    <property type="match status" value="1"/>
</dbReference>
<dbReference type="SUPFAM" id="SSF52156">
    <property type="entry name" value="Initiation factor IF2/eIF5b, domain 3"/>
    <property type="match status" value="1"/>
</dbReference>
<dbReference type="PROSITE" id="PS01176">
    <property type="entry name" value="IF2"/>
    <property type="match status" value="1"/>
</dbReference>
<dbReference type="PANTHER" id="PTHR43381:SF5">
    <property type="entry name" value="TR-TYPE G DOMAIN-CONTAINING PROTEIN"/>
    <property type="match status" value="1"/>
</dbReference>
<dbReference type="CDD" id="cd03702">
    <property type="entry name" value="IF2_mtIF2_II"/>
    <property type="match status" value="1"/>
</dbReference>
<dbReference type="Pfam" id="PF04760">
    <property type="entry name" value="IF2_N"/>
    <property type="match status" value="1"/>
</dbReference>
<evidence type="ECO:0000256" key="12">
    <source>
        <dbReference type="RuleBase" id="RU000645"/>
    </source>
</evidence>
<dbReference type="GO" id="GO:0003924">
    <property type="term" value="F:GTPase activity"/>
    <property type="evidence" value="ECO:0007669"/>
    <property type="project" value="UniProtKB-UniRule"/>
</dbReference>
<feature type="compositionally biased region" description="Basic and acidic residues" evidence="13">
    <location>
        <begin position="148"/>
        <end position="182"/>
    </location>
</feature>
<dbReference type="FunFam" id="3.40.50.300:FF:000019">
    <property type="entry name" value="Translation initiation factor IF-2"/>
    <property type="match status" value="1"/>
</dbReference>
<keyword evidence="6 10" id="KW-0547">Nucleotide-binding</keyword>
<dbReference type="InterPro" id="IPR015760">
    <property type="entry name" value="TIF_IF2"/>
</dbReference>
<evidence type="ECO:0000256" key="2">
    <source>
        <dbReference type="ARBA" id="ARBA00007733"/>
    </source>
</evidence>
<feature type="binding site" evidence="10">
    <location>
        <begin position="581"/>
        <end position="588"/>
    </location>
    <ligand>
        <name>GTP</name>
        <dbReference type="ChEBI" id="CHEBI:37565"/>
    </ligand>
</feature>
<dbReference type="SUPFAM" id="SSF50447">
    <property type="entry name" value="Translation proteins"/>
    <property type="match status" value="2"/>
</dbReference>
<evidence type="ECO:0000256" key="1">
    <source>
        <dbReference type="ARBA" id="ARBA00004496"/>
    </source>
</evidence>
<comment type="function">
    <text evidence="9 10 11">One of the essential components for the initiation of protein synthesis. Protects formylmethionyl-tRNA from spontaneous hydrolysis and promotes its binding to the 30S ribosomal subunits. Also involved in the hydrolysis of GTP during the formation of the 70S ribosomal complex.</text>
</comment>
<feature type="compositionally biased region" description="Basic and acidic residues" evidence="13">
    <location>
        <begin position="362"/>
        <end position="371"/>
    </location>
</feature>
<proteinExistence type="inferred from homology"/>
<dbReference type="NCBIfam" id="TIGR00487">
    <property type="entry name" value="IF-2"/>
    <property type="match status" value="1"/>
</dbReference>
<organism evidence="15">
    <name type="scientific">Lentimicrobium saccharophilum</name>
    <dbReference type="NCBI Taxonomy" id="1678841"/>
    <lineage>
        <taxon>Bacteria</taxon>
        <taxon>Pseudomonadati</taxon>
        <taxon>Bacteroidota</taxon>
        <taxon>Bacteroidia</taxon>
        <taxon>Bacteroidales</taxon>
        <taxon>Lentimicrobiaceae</taxon>
        <taxon>Lentimicrobium</taxon>
    </lineage>
</organism>
<dbReference type="HAMAP" id="MF_00100_B">
    <property type="entry name" value="IF_2_B"/>
    <property type="match status" value="1"/>
</dbReference>
<dbReference type="FunFam" id="2.40.30.10:FF:000008">
    <property type="entry name" value="Translation initiation factor IF-2"/>
    <property type="match status" value="1"/>
</dbReference>
<dbReference type="InterPro" id="IPR023115">
    <property type="entry name" value="TIF_IF2_dom3"/>
</dbReference>
<comment type="caution">
    <text evidence="10">Lacks conserved residue(s) required for the propagation of feature annotation.</text>
</comment>
<keyword evidence="8 10" id="KW-0342">GTP-binding</keyword>
<dbReference type="AlphaFoldDB" id="A0A0S7C6G3"/>
<dbReference type="GO" id="GO:0003743">
    <property type="term" value="F:translation initiation factor activity"/>
    <property type="evidence" value="ECO:0007669"/>
    <property type="project" value="UniProtKB-UniRule"/>
</dbReference>
<feature type="binding site" evidence="10">
    <location>
        <begin position="628"/>
        <end position="632"/>
    </location>
    <ligand>
        <name>GTP</name>
        <dbReference type="ChEBI" id="CHEBI:37565"/>
    </ligand>
</feature>
<evidence type="ECO:0000256" key="3">
    <source>
        <dbReference type="ARBA" id="ARBA00020675"/>
    </source>
</evidence>
<dbReference type="PANTHER" id="PTHR43381">
    <property type="entry name" value="TRANSLATION INITIATION FACTOR IF-2-RELATED"/>
    <property type="match status" value="1"/>
</dbReference>
<dbReference type="Proteomes" id="UP000053091">
    <property type="component" value="Unassembled WGS sequence"/>
</dbReference>
<evidence type="ECO:0000256" key="5">
    <source>
        <dbReference type="ARBA" id="ARBA00022540"/>
    </source>
</evidence>
<dbReference type="InterPro" id="IPR005225">
    <property type="entry name" value="Small_GTP-bd"/>
</dbReference>
<dbReference type="NCBIfam" id="TIGR00231">
    <property type="entry name" value="small_GTP"/>
    <property type="match status" value="1"/>
</dbReference>
<dbReference type="InterPro" id="IPR009000">
    <property type="entry name" value="Transl_B-barrel_sf"/>
</dbReference>
<dbReference type="Pfam" id="PF22042">
    <property type="entry name" value="EF-G_D2"/>
    <property type="match status" value="1"/>
</dbReference>
<evidence type="ECO:0000256" key="9">
    <source>
        <dbReference type="ARBA" id="ARBA00025162"/>
    </source>
</evidence>
<keyword evidence="16" id="KW-1185">Reference proteome</keyword>
<name>A0A0S7C6G3_9BACT</name>
<evidence type="ECO:0000256" key="13">
    <source>
        <dbReference type="SAM" id="MobiDB-lite"/>
    </source>
</evidence>
<dbReference type="InterPro" id="IPR044145">
    <property type="entry name" value="IF2_II"/>
</dbReference>
<dbReference type="PATRIC" id="fig|1678841.3.peg.3754"/>
<dbReference type="InterPro" id="IPR027417">
    <property type="entry name" value="P-loop_NTPase"/>
</dbReference>
<evidence type="ECO:0000259" key="14">
    <source>
        <dbReference type="PROSITE" id="PS51722"/>
    </source>
</evidence>
<evidence type="ECO:0000256" key="10">
    <source>
        <dbReference type="HAMAP-Rule" id="MF_00100"/>
    </source>
</evidence>
<gene>
    <name evidence="10" type="primary">infB</name>
    <name evidence="15" type="ORF">TBC1_12979</name>
</gene>
<dbReference type="STRING" id="1678841.TBC1_12979"/>
<dbReference type="Pfam" id="PF00009">
    <property type="entry name" value="GTP_EFTU"/>
    <property type="match status" value="1"/>
</dbReference>
<comment type="similarity">
    <text evidence="2 10 11">Belongs to the TRAFAC class translation factor GTPase superfamily. Classic translation factor GTPase family. IF-2 subfamily.</text>
</comment>
<evidence type="ECO:0000256" key="4">
    <source>
        <dbReference type="ARBA" id="ARBA00022490"/>
    </source>
</evidence>
<dbReference type="GO" id="GO:0005737">
    <property type="term" value="C:cytoplasm"/>
    <property type="evidence" value="ECO:0007669"/>
    <property type="project" value="UniProtKB-SubCell"/>
</dbReference>
<feature type="compositionally biased region" description="Basic residues" evidence="13">
    <location>
        <begin position="269"/>
        <end position="281"/>
    </location>
</feature>